<dbReference type="AlphaFoldDB" id="A0A6M1QX89"/>
<dbReference type="RefSeq" id="WP_165112214.1">
    <property type="nucleotide sequence ID" value="NZ_JAALAA010000015.1"/>
</dbReference>
<evidence type="ECO:0000256" key="1">
    <source>
        <dbReference type="SAM" id="MobiDB-lite"/>
    </source>
</evidence>
<evidence type="ECO:0000313" key="2">
    <source>
        <dbReference type="EMBL" id="NGN94615.1"/>
    </source>
</evidence>
<comment type="caution">
    <text evidence="2">The sequence shown here is derived from an EMBL/GenBank/DDBJ whole genome shotgun (WGS) entry which is preliminary data.</text>
</comment>
<gene>
    <name evidence="2" type="ORF">G5C66_17955</name>
</gene>
<reference evidence="2 3" key="1">
    <citation type="submission" date="2020-02" db="EMBL/GenBank/DDBJ databases">
        <title>Whole-genome analyses of novel actinobacteria.</title>
        <authorList>
            <person name="Sahin N."/>
        </authorList>
    </citation>
    <scope>NUCLEOTIDE SEQUENCE [LARGE SCALE GENOMIC DNA]</scope>
    <source>
        <strain evidence="2 3">KC13</strain>
    </source>
</reference>
<evidence type="ECO:0000313" key="3">
    <source>
        <dbReference type="Proteomes" id="UP000483261"/>
    </source>
</evidence>
<dbReference type="Proteomes" id="UP000483261">
    <property type="component" value="Unassembled WGS sequence"/>
</dbReference>
<name>A0A6M1QX89_9ACTN</name>
<proteinExistence type="predicted"/>
<feature type="region of interest" description="Disordered" evidence="1">
    <location>
        <begin position="22"/>
        <end position="48"/>
    </location>
</feature>
<keyword evidence="3" id="KW-1185">Reference proteome</keyword>
<organism evidence="2 3">
    <name type="scientific">Nocardioides turkmenicus</name>
    <dbReference type="NCBI Taxonomy" id="2711220"/>
    <lineage>
        <taxon>Bacteria</taxon>
        <taxon>Bacillati</taxon>
        <taxon>Actinomycetota</taxon>
        <taxon>Actinomycetes</taxon>
        <taxon>Propionibacteriales</taxon>
        <taxon>Nocardioidaceae</taxon>
        <taxon>Nocardioides</taxon>
    </lineage>
</organism>
<feature type="compositionally biased region" description="Basic and acidic residues" evidence="1">
    <location>
        <begin position="22"/>
        <end position="34"/>
    </location>
</feature>
<dbReference type="EMBL" id="JAALAA010000015">
    <property type="protein sequence ID" value="NGN94615.1"/>
    <property type="molecule type" value="Genomic_DNA"/>
</dbReference>
<protein>
    <submittedName>
        <fullName evidence="2">Uncharacterized protein</fullName>
    </submittedName>
</protein>
<sequence>MRKLLKNPVVAAAIAKIANEARKPENQKKIKDAASKAYDQFQKRRRSH</sequence>
<accession>A0A6M1QX89</accession>